<evidence type="ECO:0000313" key="3">
    <source>
        <dbReference type="WBParaSite" id="MBELARI_LOCUS20656"/>
    </source>
</evidence>
<proteinExistence type="predicted"/>
<feature type="region of interest" description="Disordered" evidence="1">
    <location>
        <begin position="178"/>
        <end position="203"/>
    </location>
</feature>
<feature type="region of interest" description="Disordered" evidence="1">
    <location>
        <begin position="402"/>
        <end position="427"/>
    </location>
</feature>
<dbReference type="AlphaFoldDB" id="A0AAF3F2C2"/>
<dbReference type="WBParaSite" id="MBELARI_LOCUS20656">
    <property type="protein sequence ID" value="MBELARI_LOCUS20656"/>
    <property type="gene ID" value="MBELARI_LOCUS20656"/>
</dbReference>
<feature type="compositionally biased region" description="Polar residues" evidence="1">
    <location>
        <begin position="412"/>
        <end position="427"/>
    </location>
</feature>
<reference evidence="3" key="1">
    <citation type="submission" date="2024-02" db="UniProtKB">
        <authorList>
            <consortium name="WormBaseParasite"/>
        </authorList>
    </citation>
    <scope>IDENTIFICATION</scope>
</reference>
<protein>
    <submittedName>
        <fullName evidence="3">Uncharacterized protein</fullName>
    </submittedName>
</protein>
<feature type="compositionally biased region" description="Low complexity" evidence="1">
    <location>
        <begin position="189"/>
        <end position="200"/>
    </location>
</feature>
<feature type="compositionally biased region" description="Polar residues" evidence="1">
    <location>
        <begin position="178"/>
        <end position="188"/>
    </location>
</feature>
<keyword evidence="2" id="KW-1185">Reference proteome</keyword>
<feature type="region of interest" description="Disordered" evidence="1">
    <location>
        <begin position="75"/>
        <end position="115"/>
    </location>
</feature>
<sequence>MGETAKDGDEKKQSVNEKKEKVKEIKEETKEKEKEKGKDVNGEKMMEEFVKTFLTQMDPSKRNEFFGMMKKIAADGSDMGKSDDASDSNKEKIDLKTTEKEQEEKPSTSSMKTEEKEIATKAEMIVAEAPMKVTMEEPQVINVIDTESSSKPTTSKDGEALKTRKASNSIIGIAQPPQSAKTLSNTMRSSPSSVQAPSTSLNMPMGPGTMAMLPNGQMMFVPSSALPIGGYSAAQTFVSGTVPPQGLSPSIKLGPQVVPSPTKAGSAQTVPIQRVEHKVPALQMVPPILPPTSAAQSAQHAEMLRRQQFFQQQQQLQGIGGFIGQSRGNIVASTSNPAMIPPETKAKLEQNLKEQQDMIMARIKDMYGGKPTQKQIQDHLGGPLLSIEQNGHIFQLPNPFYKGNQGVKAPTPKQNEQQPRPPASVSNQMSGLATATAFPQMVQPMNLAQSIGSHLSGTNGGALNAHHLTQMPQMIAQMSFPGIIPTSQSLNGVNSMAISSHQLAAPNPTMLQYPMMTPQQMQYLLAQQQQHIDRNQPKSERPLLTTSAEISHNGAPPTPQYIMIDPLSSNLSSEILPSPFTFASLALPTKLHDDCQCFLQSTVYQPPDQNA</sequence>
<feature type="compositionally biased region" description="Basic and acidic residues" evidence="1">
    <location>
        <begin position="78"/>
        <end position="115"/>
    </location>
</feature>
<accession>A0AAF3F2C2</accession>
<organism evidence="2 3">
    <name type="scientific">Mesorhabditis belari</name>
    <dbReference type="NCBI Taxonomy" id="2138241"/>
    <lineage>
        <taxon>Eukaryota</taxon>
        <taxon>Metazoa</taxon>
        <taxon>Ecdysozoa</taxon>
        <taxon>Nematoda</taxon>
        <taxon>Chromadorea</taxon>
        <taxon>Rhabditida</taxon>
        <taxon>Rhabditina</taxon>
        <taxon>Rhabditomorpha</taxon>
        <taxon>Rhabditoidea</taxon>
        <taxon>Rhabditidae</taxon>
        <taxon>Mesorhabditinae</taxon>
        <taxon>Mesorhabditis</taxon>
    </lineage>
</organism>
<name>A0AAF3F2C2_9BILA</name>
<dbReference type="Proteomes" id="UP000887575">
    <property type="component" value="Unassembled WGS sequence"/>
</dbReference>
<feature type="region of interest" description="Disordered" evidence="1">
    <location>
        <begin position="1"/>
        <end position="43"/>
    </location>
</feature>
<evidence type="ECO:0000256" key="1">
    <source>
        <dbReference type="SAM" id="MobiDB-lite"/>
    </source>
</evidence>
<evidence type="ECO:0000313" key="2">
    <source>
        <dbReference type="Proteomes" id="UP000887575"/>
    </source>
</evidence>